<dbReference type="Pfam" id="PF13545">
    <property type="entry name" value="HTH_Crp_2"/>
    <property type="match status" value="1"/>
</dbReference>
<dbReference type="Pfam" id="PF00027">
    <property type="entry name" value="cNMP_binding"/>
    <property type="match status" value="1"/>
</dbReference>
<dbReference type="Gene3D" id="1.10.10.10">
    <property type="entry name" value="Winged helix-like DNA-binding domain superfamily/Winged helix DNA-binding domain"/>
    <property type="match status" value="1"/>
</dbReference>
<sequence>MAEIVTLDSLPLFRGVDAGVLDAIAGAATQRRLQKGEFLFRRGEPCRGLFIVTDGLVKLSLPAAAGSAKGAERAIEVFGPGAAFGEDVLFVDAQQPADCQSMTRTSVHCIDSAVLWDAVARDPQLSARLLRNLSGRLHALMRDIEATSLHNALQRVAGFLRDEARAGRRTWLACTQRVMASKLAITPETLSRVVSRFCAENLVRLERGKIFLLDAEGLGRLADDGSRADAPAVAHAATVATAAGAAMAAGFSPLSR</sequence>
<protein>
    <submittedName>
        <fullName evidence="6">CRP-like cAMP-activated global transcriptional regulator</fullName>
    </submittedName>
</protein>
<dbReference type="SUPFAM" id="SSF46785">
    <property type="entry name" value="Winged helix' DNA-binding domain"/>
    <property type="match status" value="1"/>
</dbReference>
<dbReference type="AlphaFoldDB" id="A0A916IYK2"/>
<dbReference type="InterPro" id="IPR036388">
    <property type="entry name" value="WH-like_DNA-bd_sf"/>
</dbReference>
<evidence type="ECO:0000256" key="1">
    <source>
        <dbReference type="ARBA" id="ARBA00023015"/>
    </source>
</evidence>
<reference evidence="6" key="1">
    <citation type="submission" date="2021-03" db="EMBL/GenBank/DDBJ databases">
        <authorList>
            <person name="Peeters C."/>
        </authorList>
    </citation>
    <scope>NUCLEOTIDE SEQUENCE</scope>
    <source>
        <strain evidence="6">LMG 31506</strain>
    </source>
</reference>
<dbReference type="PROSITE" id="PS51063">
    <property type="entry name" value="HTH_CRP_2"/>
    <property type="match status" value="1"/>
</dbReference>
<dbReference type="InterPro" id="IPR000595">
    <property type="entry name" value="cNMP-bd_dom"/>
</dbReference>
<dbReference type="CDD" id="cd00038">
    <property type="entry name" value="CAP_ED"/>
    <property type="match status" value="1"/>
</dbReference>
<feature type="domain" description="HTH crp-type" evidence="5">
    <location>
        <begin position="150"/>
        <end position="216"/>
    </location>
</feature>
<feature type="domain" description="Cyclic nucleotide-binding" evidence="4">
    <location>
        <begin position="12"/>
        <end position="136"/>
    </location>
</feature>
<dbReference type="SUPFAM" id="SSF51206">
    <property type="entry name" value="cAMP-binding domain-like"/>
    <property type="match status" value="1"/>
</dbReference>
<proteinExistence type="predicted"/>
<dbReference type="RefSeq" id="WP_211949998.1">
    <property type="nucleotide sequence ID" value="NZ_CAJPUY010000022.1"/>
</dbReference>
<dbReference type="Proteomes" id="UP000672934">
    <property type="component" value="Unassembled WGS sequence"/>
</dbReference>
<dbReference type="SMART" id="SM00419">
    <property type="entry name" value="HTH_CRP"/>
    <property type="match status" value="1"/>
</dbReference>
<evidence type="ECO:0000256" key="3">
    <source>
        <dbReference type="ARBA" id="ARBA00023163"/>
    </source>
</evidence>
<dbReference type="GO" id="GO:0003700">
    <property type="term" value="F:DNA-binding transcription factor activity"/>
    <property type="evidence" value="ECO:0007669"/>
    <property type="project" value="TreeGrafter"/>
</dbReference>
<dbReference type="InterPro" id="IPR018490">
    <property type="entry name" value="cNMP-bd_dom_sf"/>
</dbReference>
<dbReference type="InterPro" id="IPR036390">
    <property type="entry name" value="WH_DNA-bd_sf"/>
</dbReference>
<keyword evidence="3" id="KW-0804">Transcription</keyword>
<comment type="caution">
    <text evidence="6">The sequence shown here is derived from an EMBL/GenBank/DDBJ whole genome shotgun (WGS) entry which is preliminary data.</text>
</comment>
<dbReference type="PANTHER" id="PTHR24567">
    <property type="entry name" value="CRP FAMILY TRANSCRIPTIONAL REGULATORY PROTEIN"/>
    <property type="match status" value="1"/>
</dbReference>
<dbReference type="GO" id="GO:0003677">
    <property type="term" value="F:DNA binding"/>
    <property type="evidence" value="ECO:0007669"/>
    <property type="project" value="UniProtKB-KW"/>
</dbReference>
<keyword evidence="2" id="KW-0238">DNA-binding</keyword>
<name>A0A916IYK2_9BURK</name>
<organism evidence="6 7">
    <name type="scientific">Cupriavidus yeoncheonensis</name>
    <dbReference type="NCBI Taxonomy" id="1462994"/>
    <lineage>
        <taxon>Bacteria</taxon>
        <taxon>Pseudomonadati</taxon>
        <taxon>Pseudomonadota</taxon>
        <taxon>Betaproteobacteria</taxon>
        <taxon>Burkholderiales</taxon>
        <taxon>Burkholderiaceae</taxon>
        <taxon>Cupriavidus</taxon>
    </lineage>
</organism>
<evidence type="ECO:0000313" key="7">
    <source>
        <dbReference type="Proteomes" id="UP000672934"/>
    </source>
</evidence>
<gene>
    <name evidence="6" type="primary">glxR_7</name>
    <name evidence="6" type="ORF">LMG31506_05146</name>
</gene>
<dbReference type="SMART" id="SM00100">
    <property type="entry name" value="cNMP"/>
    <property type="match status" value="1"/>
</dbReference>
<dbReference type="InterPro" id="IPR014710">
    <property type="entry name" value="RmlC-like_jellyroll"/>
</dbReference>
<dbReference type="InterPro" id="IPR050397">
    <property type="entry name" value="Env_Response_Regulators"/>
</dbReference>
<evidence type="ECO:0000259" key="4">
    <source>
        <dbReference type="PROSITE" id="PS50042"/>
    </source>
</evidence>
<dbReference type="InterPro" id="IPR012318">
    <property type="entry name" value="HTH_CRP"/>
</dbReference>
<evidence type="ECO:0000259" key="5">
    <source>
        <dbReference type="PROSITE" id="PS51063"/>
    </source>
</evidence>
<dbReference type="PANTHER" id="PTHR24567:SF26">
    <property type="entry name" value="REGULATORY PROTEIN YEIL"/>
    <property type="match status" value="1"/>
</dbReference>
<dbReference type="Gene3D" id="2.60.120.10">
    <property type="entry name" value="Jelly Rolls"/>
    <property type="match status" value="1"/>
</dbReference>
<accession>A0A916IYK2</accession>
<dbReference type="EMBL" id="CAJPUY010000022">
    <property type="protein sequence ID" value="CAG2154626.1"/>
    <property type="molecule type" value="Genomic_DNA"/>
</dbReference>
<evidence type="ECO:0000313" key="6">
    <source>
        <dbReference type="EMBL" id="CAG2154626.1"/>
    </source>
</evidence>
<dbReference type="PROSITE" id="PS50042">
    <property type="entry name" value="CNMP_BINDING_3"/>
    <property type="match status" value="1"/>
</dbReference>
<dbReference type="GO" id="GO:0005829">
    <property type="term" value="C:cytosol"/>
    <property type="evidence" value="ECO:0007669"/>
    <property type="project" value="TreeGrafter"/>
</dbReference>
<keyword evidence="1" id="KW-0805">Transcription regulation</keyword>
<evidence type="ECO:0000256" key="2">
    <source>
        <dbReference type="ARBA" id="ARBA00023125"/>
    </source>
</evidence>
<keyword evidence="7" id="KW-1185">Reference proteome</keyword>